<dbReference type="EMBL" id="CAFBON010000057">
    <property type="protein sequence ID" value="CAB4984012.1"/>
    <property type="molecule type" value="Genomic_DNA"/>
</dbReference>
<dbReference type="SUPFAM" id="SSF55486">
    <property type="entry name" value="Metalloproteases ('zincins'), catalytic domain"/>
    <property type="match status" value="1"/>
</dbReference>
<sequence length="395" mass="42070">MDEPGDGVSGNPFSGIPFLGDIAKALSGQGPLSWDAARQFAALTAAEGKPERNVDPAIRFALGELVRIAELHISSLTGLDTTVAGRSPEIVPVTPGVWADRTLEAYRPLFTELATSLGQGAHPSTDEPMDPALAMIAQFGTLMQPMMLGMAVGSMVGHLAKRAFGQYDLPIPRPAGPEILVVPASIDSFAQDWSLPLDELRLWVVLQEVAGHSVMNVAHIRSTLTSLVKRHAGGFRPNPSAVLERMSDLDTGGNDPMATLQSAFSDPGIMLGAVRSPEQEALAPHLDALVAVVIGYVDHVVDLASARLLPNSAQLAEAVRRRRVEASAQDAFVERLLGLHLDRQAVQRGRAFVDGVVERSGPEGLNRLFHSAESLPTPAEVDAPGLWLARLDLDA</sequence>
<dbReference type="InterPro" id="IPR042271">
    <property type="entry name" value="Zinicin_2_N"/>
</dbReference>
<gene>
    <name evidence="1" type="ORF">UFOPK3001_01565</name>
    <name evidence="2" type="ORF">UFOPK3954_00707</name>
</gene>
<accession>A0A6J6YSJ5</accession>
<name>A0A6J6YSJ5_9ZZZZ</name>
<dbReference type="InterPro" id="IPR018766">
    <property type="entry name" value="Zinicin_2"/>
</dbReference>
<organism evidence="1">
    <name type="scientific">freshwater metagenome</name>
    <dbReference type="NCBI Taxonomy" id="449393"/>
    <lineage>
        <taxon>unclassified sequences</taxon>
        <taxon>metagenomes</taxon>
        <taxon>ecological metagenomes</taxon>
    </lineage>
</organism>
<dbReference type="PANTHER" id="PTHR39420">
    <property type="match status" value="1"/>
</dbReference>
<dbReference type="Pfam" id="PF10103">
    <property type="entry name" value="Zincin_2"/>
    <property type="match status" value="1"/>
</dbReference>
<dbReference type="EMBL" id="CAFAAJ010000104">
    <property type="protein sequence ID" value="CAB4811263.1"/>
    <property type="molecule type" value="Genomic_DNA"/>
</dbReference>
<proteinExistence type="predicted"/>
<dbReference type="AlphaFoldDB" id="A0A6J6YSJ5"/>
<reference evidence="1" key="1">
    <citation type="submission" date="2020-05" db="EMBL/GenBank/DDBJ databases">
        <authorList>
            <person name="Chiriac C."/>
            <person name="Salcher M."/>
            <person name="Ghai R."/>
            <person name="Kavagutti S V."/>
        </authorList>
    </citation>
    <scope>NUCLEOTIDE SEQUENCE</scope>
</reference>
<dbReference type="NCBIfam" id="TIGR03624">
    <property type="entry name" value="putative hydrolase"/>
    <property type="match status" value="1"/>
</dbReference>
<evidence type="ECO:0000313" key="1">
    <source>
        <dbReference type="EMBL" id="CAB4811263.1"/>
    </source>
</evidence>
<dbReference type="Gene3D" id="1.20.150.30">
    <property type="entry name" value="Zincin-like metallopeptidase, N-terminal domain"/>
    <property type="match status" value="1"/>
</dbReference>
<dbReference type="PANTHER" id="PTHR39420:SF2">
    <property type="entry name" value="HYDROLASE"/>
    <property type="match status" value="1"/>
</dbReference>
<protein>
    <submittedName>
        <fullName evidence="1">Unannotated protein</fullName>
    </submittedName>
</protein>
<evidence type="ECO:0000313" key="2">
    <source>
        <dbReference type="EMBL" id="CAB4984012.1"/>
    </source>
</evidence>